<dbReference type="InterPro" id="IPR000160">
    <property type="entry name" value="GGDEF_dom"/>
</dbReference>
<dbReference type="InterPro" id="IPR029016">
    <property type="entry name" value="GAF-like_dom_sf"/>
</dbReference>
<dbReference type="SMART" id="SM00267">
    <property type="entry name" value="GGDEF"/>
    <property type="match status" value="1"/>
</dbReference>
<organism evidence="4 5">
    <name type="scientific">Enterocloster alcoholdehydrogenati</name>
    <dbReference type="NCBI Taxonomy" id="2547410"/>
    <lineage>
        <taxon>Bacteria</taxon>
        <taxon>Bacillati</taxon>
        <taxon>Bacillota</taxon>
        <taxon>Clostridia</taxon>
        <taxon>Lachnospirales</taxon>
        <taxon>Lachnospiraceae</taxon>
        <taxon>Enterocloster</taxon>
    </lineage>
</organism>
<dbReference type="PROSITE" id="PS50883">
    <property type="entry name" value="EAL"/>
    <property type="match status" value="1"/>
</dbReference>
<feature type="domain" description="GGDEF" evidence="3">
    <location>
        <begin position="158"/>
        <end position="285"/>
    </location>
</feature>
<dbReference type="CDD" id="cd01948">
    <property type="entry name" value="EAL"/>
    <property type="match status" value="1"/>
</dbReference>
<dbReference type="Pfam" id="PF00563">
    <property type="entry name" value="EAL"/>
    <property type="match status" value="1"/>
</dbReference>
<proteinExistence type="predicted"/>
<dbReference type="EMBL" id="BAABXL010000001">
    <property type="protein sequence ID" value="GAA6268581.1"/>
    <property type="molecule type" value="Genomic_DNA"/>
</dbReference>
<evidence type="ECO:0000259" key="3">
    <source>
        <dbReference type="PROSITE" id="PS50887"/>
    </source>
</evidence>
<dbReference type="Proteomes" id="UP001600894">
    <property type="component" value="Unassembled WGS sequence"/>
</dbReference>
<keyword evidence="5" id="KW-1185">Reference proteome</keyword>
<gene>
    <name evidence="4" type="ORF">F130042H8_16410</name>
</gene>
<dbReference type="InterPro" id="IPR035965">
    <property type="entry name" value="PAS-like_dom_sf"/>
</dbReference>
<dbReference type="SUPFAM" id="SSF55781">
    <property type="entry name" value="GAF domain-like"/>
    <property type="match status" value="1"/>
</dbReference>
<evidence type="ECO:0000259" key="2">
    <source>
        <dbReference type="PROSITE" id="PS50883"/>
    </source>
</evidence>
<dbReference type="Gene3D" id="3.30.70.270">
    <property type="match status" value="1"/>
</dbReference>
<dbReference type="InterPro" id="IPR001633">
    <property type="entry name" value="EAL_dom"/>
</dbReference>
<dbReference type="PROSITE" id="PS50112">
    <property type="entry name" value="PAS"/>
    <property type="match status" value="1"/>
</dbReference>
<dbReference type="SUPFAM" id="SSF55073">
    <property type="entry name" value="Nucleotide cyclase"/>
    <property type="match status" value="1"/>
</dbReference>
<protein>
    <recommendedName>
        <fullName evidence="6">Diguanylate cyclase (GGDEF)-like protein</fullName>
    </recommendedName>
</protein>
<dbReference type="Pfam" id="PF00990">
    <property type="entry name" value="GGDEF"/>
    <property type="match status" value="1"/>
</dbReference>
<dbReference type="InterPro" id="IPR029787">
    <property type="entry name" value="Nucleotide_cyclase"/>
</dbReference>
<comment type="caution">
    <text evidence="4">The sequence shown here is derived from an EMBL/GenBank/DDBJ whole genome shotgun (WGS) entry which is preliminary data.</text>
</comment>
<accession>A0ABQ0AX32</accession>
<evidence type="ECO:0000259" key="1">
    <source>
        <dbReference type="PROSITE" id="PS50112"/>
    </source>
</evidence>
<name>A0ABQ0AX32_9FIRM</name>
<evidence type="ECO:0000313" key="4">
    <source>
        <dbReference type="EMBL" id="GAA6268581.1"/>
    </source>
</evidence>
<dbReference type="InterPro" id="IPR043128">
    <property type="entry name" value="Rev_trsase/Diguanyl_cyclase"/>
</dbReference>
<feature type="domain" description="PAS" evidence="1">
    <location>
        <begin position="580"/>
        <end position="618"/>
    </location>
</feature>
<dbReference type="InterPro" id="IPR050706">
    <property type="entry name" value="Cyclic-di-GMP_PDE-like"/>
</dbReference>
<dbReference type="Gene3D" id="3.20.20.450">
    <property type="entry name" value="EAL domain"/>
    <property type="match status" value="1"/>
</dbReference>
<dbReference type="SUPFAM" id="SSF55785">
    <property type="entry name" value="PYP-like sensor domain (PAS domain)"/>
    <property type="match status" value="1"/>
</dbReference>
<dbReference type="CDD" id="cd01949">
    <property type="entry name" value="GGDEF"/>
    <property type="match status" value="1"/>
</dbReference>
<dbReference type="RefSeq" id="WP_390469611.1">
    <property type="nucleotide sequence ID" value="NZ_BAABXL010000001.1"/>
</dbReference>
<dbReference type="Gene3D" id="3.30.450.20">
    <property type="entry name" value="PAS domain"/>
    <property type="match status" value="1"/>
</dbReference>
<dbReference type="PANTHER" id="PTHR33121:SF70">
    <property type="entry name" value="SIGNALING PROTEIN YKOW"/>
    <property type="match status" value="1"/>
</dbReference>
<evidence type="ECO:0000313" key="5">
    <source>
        <dbReference type="Proteomes" id="UP001600894"/>
    </source>
</evidence>
<dbReference type="SMART" id="SM00052">
    <property type="entry name" value="EAL"/>
    <property type="match status" value="1"/>
</dbReference>
<dbReference type="Gene3D" id="3.30.450.40">
    <property type="match status" value="1"/>
</dbReference>
<reference evidence="4 5" key="1">
    <citation type="submission" date="2024-04" db="EMBL/GenBank/DDBJ databases">
        <title>Defined microbial consortia suppress multidrug-resistant proinflammatory Enterobacteriaceae via ecological control.</title>
        <authorList>
            <person name="Furuichi M."/>
            <person name="Kawaguchi T."/>
            <person name="Pust M."/>
            <person name="Yasuma K."/>
            <person name="Plichta D."/>
            <person name="Hasegawa N."/>
            <person name="Ohya T."/>
            <person name="Bhattarai S."/>
            <person name="Sasajima S."/>
            <person name="Aoto Y."/>
            <person name="Tuganbaev T."/>
            <person name="Yaginuma M."/>
            <person name="Ueda M."/>
            <person name="Okahashi N."/>
            <person name="Amafuji K."/>
            <person name="Kiridooshi Y."/>
            <person name="Sugita K."/>
            <person name="Strazar M."/>
            <person name="Skelly A."/>
            <person name="Suda W."/>
            <person name="Hattori M."/>
            <person name="Nakamoto N."/>
            <person name="Caballero S."/>
            <person name="Norman J."/>
            <person name="Olle B."/>
            <person name="Tanoue T."/>
            <person name="Arita M."/>
            <person name="Bucci V."/>
            <person name="Atarashi K."/>
            <person name="Xavier R."/>
            <person name="Honda K."/>
        </authorList>
    </citation>
    <scope>NUCLEOTIDE SEQUENCE [LARGE SCALE GENOMIC DNA]</scope>
    <source>
        <strain evidence="5">f13</strain>
    </source>
</reference>
<evidence type="ECO:0008006" key="6">
    <source>
        <dbReference type="Google" id="ProtNLM"/>
    </source>
</evidence>
<dbReference type="InterPro" id="IPR035919">
    <property type="entry name" value="EAL_sf"/>
</dbReference>
<dbReference type="SUPFAM" id="SSF141868">
    <property type="entry name" value="EAL domain-like"/>
    <property type="match status" value="1"/>
</dbReference>
<dbReference type="InterPro" id="IPR000014">
    <property type="entry name" value="PAS"/>
</dbReference>
<sequence length="888" mass="102378">MEHTTDTIEQYSEWIKFLEGTTEDYLFILNITTEEIYFPGKICETYNLPCSKNNRYCIKDFEKIVYSRDYGEVKNAWEQIKNGTVTEFNTECRLIDRNGDRIWVSVRGKSRLEKNGTSEVVIGRISDTVFEHKVDSLTGLLNGECFYRDIEKLEKAGKKGYLLMLGVDELQAINMKYGRGYGNYILKTITAMMEEVVDPSYKIYRLDGDRYAVNLEAQRRKTVEELYTSLQEKLDPYCTVSGGAVAYGERTEETIETAEILYQYAETALDRAKRYGKNKLVFFSPEDYEKRLDIIDLQEELRECIKYDFFGFYLCYQPQIQQKDYSVFGAEALLRYSSPTRGTISPEIFIPILEQTDMMIPVGKWVLETALKQCKLWRETLPNFHISVNVSYVQMRSEEITGMVLELLKKTGLPGSCLTLEMTESMQLQNYQYFNRIFYTWKKHGIQIAIDDFGTGYSSLGYLKSMEINEVKIDRCFVNRIQHSAYNCRLISNMIELAHSAQIRVCCEGVETEEELSVLKEMEPDLYQGYLFAKPYETGEFEEYYIKEDSPRYKDCRERQKHFMELSCTGKERNIPEAEEQENMEIIVESMDEIVFVSDIDSYELYYINPAGRRFTGIRDYKGMKCYNVIQGRKEPCEFCTNSKISNEKFYLWEQENTFLGRHFLLKDKLISWKGKKARLEIAIDITDREYVSEDIQSKLDFGTNVVSCIRLLADGSSVSEGIGKGLQSIGEFYRADRAYMLTADKGGAFWNCAFEWCGDGILSGKEELQNIPSHALHRWVEEFNKGEPSVVLNLDSIRKDCPEVWEIMSRRGTRRLLAAPVKKDKKIVGLIGIDNPRHCHKDVSELCIMAYLLRNQAGNEDTAPGAGCLGEIDGLVTGTVGDWGGGA</sequence>
<dbReference type="PROSITE" id="PS50887">
    <property type="entry name" value="GGDEF"/>
    <property type="match status" value="1"/>
</dbReference>
<feature type="domain" description="EAL" evidence="2">
    <location>
        <begin position="294"/>
        <end position="549"/>
    </location>
</feature>
<dbReference type="PANTHER" id="PTHR33121">
    <property type="entry name" value="CYCLIC DI-GMP PHOSPHODIESTERASE PDEF"/>
    <property type="match status" value="1"/>
</dbReference>